<gene>
    <name evidence="2" type="ORF">KIK155_LOCUS12436</name>
</gene>
<dbReference type="EMBL" id="CAJNYV010002038">
    <property type="protein sequence ID" value="CAF3451752.1"/>
    <property type="molecule type" value="Genomic_DNA"/>
</dbReference>
<reference evidence="2" key="1">
    <citation type="submission" date="2021-02" db="EMBL/GenBank/DDBJ databases">
        <authorList>
            <person name="Nowell W R."/>
        </authorList>
    </citation>
    <scope>NUCLEOTIDE SEQUENCE</scope>
</reference>
<accession>A0A818E6K0</accession>
<proteinExistence type="predicted"/>
<evidence type="ECO:0000313" key="2">
    <source>
        <dbReference type="EMBL" id="CAF3451752.1"/>
    </source>
</evidence>
<dbReference type="Proteomes" id="UP000663865">
    <property type="component" value="Unassembled WGS sequence"/>
</dbReference>
<comment type="caution">
    <text evidence="2">The sequence shown here is derived from an EMBL/GenBank/DDBJ whole genome shotgun (WGS) entry which is preliminary data.</text>
</comment>
<protein>
    <submittedName>
        <fullName evidence="2">Uncharacterized protein</fullName>
    </submittedName>
</protein>
<sequence>MMMMISTLRKIIFMLFCILLILNLSWTTAIATELDQLLPSIPVSSQIKRLASRCYINDYPAWLERQQELMIWFHLAKLLKLPIEENKVIQEELEQIRLQHECLRFIEHLTLSVGPG</sequence>
<keyword evidence="1" id="KW-0732">Signal</keyword>
<feature type="chain" id="PRO_5032506891" evidence="1">
    <location>
        <begin position="32"/>
        <end position="116"/>
    </location>
</feature>
<name>A0A818E6K0_9BILA</name>
<organism evidence="2 3">
    <name type="scientific">Rotaria socialis</name>
    <dbReference type="NCBI Taxonomy" id="392032"/>
    <lineage>
        <taxon>Eukaryota</taxon>
        <taxon>Metazoa</taxon>
        <taxon>Spiralia</taxon>
        <taxon>Gnathifera</taxon>
        <taxon>Rotifera</taxon>
        <taxon>Eurotatoria</taxon>
        <taxon>Bdelloidea</taxon>
        <taxon>Philodinida</taxon>
        <taxon>Philodinidae</taxon>
        <taxon>Rotaria</taxon>
    </lineage>
</organism>
<evidence type="ECO:0000256" key="1">
    <source>
        <dbReference type="SAM" id="SignalP"/>
    </source>
</evidence>
<feature type="signal peptide" evidence="1">
    <location>
        <begin position="1"/>
        <end position="31"/>
    </location>
</feature>
<dbReference type="AlphaFoldDB" id="A0A818E6K0"/>
<evidence type="ECO:0000313" key="3">
    <source>
        <dbReference type="Proteomes" id="UP000663865"/>
    </source>
</evidence>